<evidence type="ECO:0000313" key="2">
    <source>
        <dbReference type="Proteomes" id="UP000492821"/>
    </source>
</evidence>
<feature type="region of interest" description="Disordered" evidence="1">
    <location>
        <begin position="104"/>
        <end position="161"/>
    </location>
</feature>
<keyword evidence="2" id="KW-1185">Reference proteome</keyword>
<feature type="region of interest" description="Disordered" evidence="1">
    <location>
        <begin position="216"/>
        <end position="237"/>
    </location>
</feature>
<dbReference type="AlphaFoldDB" id="A0A7E4VH23"/>
<reference evidence="3" key="2">
    <citation type="submission" date="2020-10" db="UniProtKB">
        <authorList>
            <consortium name="WormBaseParasite"/>
        </authorList>
    </citation>
    <scope>IDENTIFICATION</scope>
</reference>
<evidence type="ECO:0000313" key="3">
    <source>
        <dbReference type="WBParaSite" id="Pan_g20741.t1"/>
    </source>
</evidence>
<feature type="compositionally biased region" description="Basic and acidic residues" evidence="1">
    <location>
        <begin position="142"/>
        <end position="161"/>
    </location>
</feature>
<accession>A0A7E4VH23</accession>
<proteinExistence type="predicted"/>
<dbReference type="WBParaSite" id="Pan_g20741.t1">
    <property type="protein sequence ID" value="Pan_g20741.t1"/>
    <property type="gene ID" value="Pan_g20741"/>
</dbReference>
<feature type="compositionally biased region" description="Polar residues" evidence="1">
    <location>
        <begin position="218"/>
        <end position="237"/>
    </location>
</feature>
<sequence length="274" mass="29164">MLPLSVCMCARRSPIEAHACMTTVVDDMMLVVRIVKFHGSQPNTAKKGATSQKNEEEGITTKRKALLGWSIAATRQRGPMMPQGVSSVVFSQVGGCASSMSSSLVSTGLSPRGRGPSRGPITPQASALPIAEGKPPSLMLTDDERGKKGGSSGKKEGHRLQDPLLGGLDQAPLRNTPFLPVPTVKVVVIGAVSSCLPSLNRLFELVQSRKKRFLLRSNPIQSNSRGSTNPKAPGNNTLKLRYAPALKPIGGDRGCDHRLTTSLQSIILHLEDDG</sequence>
<feature type="compositionally biased region" description="Low complexity" evidence="1">
    <location>
        <begin position="104"/>
        <end position="120"/>
    </location>
</feature>
<reference evidence="2" key="1">
    <citation type="journal article" date="2013" name="Genetics">
        <title>The draft genome and transcriptome of Panagrellus redivivus are shaped by the harsh demands of a free-living lifestyle.</title>
        <authorList>
            <person name="Srinivasan J."/>
            <person name="Dillman A.R."/>
            <person name="Macchietto M.G."/>
            <person name="Heikkinen L."/>
            <person name="Lakso M."/>
            <person name="Fracchia K.M."/>
            <person name="Antoshechkin I."/>
            <person name="Mortazavi A."/>
            <person name="Wong G."/>
            <person name="Sternberg P.W."/>
        </authorList>
    </citation>
    <scope>NUCLEOTIDE SEQUENCE [LARGE SCALE GENOMIC DNA]</scope>
    <source>
        <strain evidence="2">MT8872</strain>
    </source>
</reference>
<dbReference type="Proteomes" id="UP000492821">
    <property type="component" value="Unassembled WGS sequence"/>
</dbReference>
<protein>
    <submittedName>
        <fullName evidence="3">Uncharacterized protein</fullName>
    </submittedName>
</protein>
<name>A0A7E4VH23_PANRE</name>
<organism evidence="2 3">
    <name type="scientific">Panagrellus redivivus</name>
    <name type="common">Microworm</name>
    <dbReference type="NCBI Taxonomy" id="6233"/>
    <lineage>
        <taxon>Eukaryota</taxon>
        <taxon>Metazoa</taxon>
        <taxon>Ecdysozoa</taxon>
        <taxon>Nematoda</taxon>
        <taxon>Chromadorea</taxon>
        <taxon>Rhabditida</taxon>
        <taxon>Tylenchina</taxon>
        <taxon>Panagrolaimomorpha</taxon>
        <taxon>Panagrolaimoidea</taxon>
        <taxon>Panagrolaimidae</taxon>
        <taxon>Panagrellus</taxon>
    </lineage>
</organism>
<evidence type="ECO:0000256" key="1">
    <source>
        <dbReference type="SAM" id="MobiDB-lite"/>
    </source>
</evidence>